<keyword evidence="9 14" id="KW-1133">Transmembrane helix</keyword>
<dbReference type="GO" id="GO:0005886">
    <property type="term" value="C:plasma membrane"/>
    <property type="evidence" value="ECO:0007669"/>
    <property type="project" value="UniProtKB-SubCell"/>
</dbReference>
<dbReference type="EMBL" id="LGAA01000006">
    <property type="protein sequence ID" value="KPD04003.1"/>
    <property type="molecule type" value="Genomic_DNA"/>
</dbReference>
<protein>
    <recommendedName>
        <fullName evidence="3 14">Membrane protein insertase YidC</fullName>
    </recommendedName>
    <alternativeName>
        <fullName evidence="13 14">Foldase YidC</fullName>
    </alternativeName>
    <alternativeName>
        <fullName evidence="12 14">Membrane integrase YidC</fullName>
    </alternativeName>
    <alternativeName>
        <fullName evidence="14">Membrane protein YidC</fullName>
    </alternativeName>
</protein>
<dbReference type="Proteomes" id="UP000053226">
    <property type="component" value="Unassembled WGS sequence"/>
</dbReference>
<feature type="region of interest" description="Disordered" evidence="15">
    <location>
        <begin position="34"/>
        <end position="55"/>
    </location>
</feature>
<dbReference type="InterPro" id="IPR028055">
    <property type="entry name" value="YidC/Oxa/ALB_C"/>
</dbReference>
<dbReference type="InterPro" id="IPR038221">
    <property type="entry name" value="YidC_periplasmic_sf"/>
</dbReference>
<dbReference type="PRINTS" id="PR01900">
    <property type="entry name" value="YIDCPROTEIN"/>
</dbReference>
<evidence type="ECO:0000259" key="16">
    <source>
        <dbReference type="Pfam" id="PF02096"/>
    </source>
</evidence>
<evidence type="ECO:0000256" key="13">
    <source>
        <dbReference type="ARBA" id="ARBA00033342"/>
    </source>
</evidence>
<dbReference type="Pfam" id="PF14849">
    <property type="entry name" value="YidC_periplas"/>
    <property type="match status" value="1"/>
</dbReference>
<keyword evidence="19" id="KW-1185">Reference proteome</keyword>
<evidence type="ECO:0000256" key="2">
    <source>
        <dbReference type="ARBA" id="ARBA00010527"/>
    </source>
</evidence>
<feature type="transmembrane region" description="Helical" evidence="14">
    <location>
        <begin position="464"/>
        <end position="482"/>
    </location>
</feature>
<keyword evidence="5 14" id="KW-1003">Cell membrane</keyword>
<dbReference type="GO" id="GO:0032977">
    <property type="term" value="F:membrane insertase activity"/>
    <property type="evidence" value="ECO:0007669"/>
    <property type="project" value="InterPro"/>
</dbReference>
<dbReference type="Pfam" id="PF02096">
    <property type="entry name" value="60KD_IMP"/>
    <property type="match status" value="1"/>
</dbReference>
<dbReference type="NCBIfam" id="TIGR03592">
    <property type="entry name" value="yidC_oxa1_cterm"/>
    <property type="match status" value="1"/>
</dbReference>
<evidence type="ECO:0000256" key="9">
    <source>
        <dbReference type="ARBA" id="ARBA00022989"/>
    </source>
</evidence>
<keyword evidence="7 14" id="KW-0812">Transmembrane</keyword>
<dbReference type="PANTHER" id="PTHR12428:SF65">
    <property type="entry name" value="CYTOCHROME C OXIDASE ASSEMBLY PROTEIN COX18, MITOCHONDRIAL"/>
    <property type="match status" value="1"/>
</dbReference>
<evidence type="ECO:0000256" key="15">
    <source>
        <dbReference type="SAM" id="MobiDB-lite"/>
    </source>
</evidence>
<evidence type="ECO:0000313" key="19">
    <source>
        <dbReference type="Proteomes" id="UP000053226"/>
    </source>
</evidence>
<dbReference type="FunFam" id="2.70.98.90:FF:000001">
    <property type="entry name" value="Membrane protein insertase YidC"/>
    <property type="match status" value="1"/>
</dbReference>
<dbReference type="NCBIfam" id="NF002352">
    <property type="entry name" value="PRK01318.1-3"/>
    <property type="match status" value="1"/>
</dbReference>
<evidence type="ECO:0000256" key="12">
    <source>
        <dbReference type="ARBA" id="ARBA00033245"/>
    </source>
</evidence>
<keyword evidence="6" id="KW-0997">Cell inner membrane</keyword>
<gene>
    <name evidence="14" type="primary">yidC</name>
    <name evidence="18" type="ORF">M992_0600</name>
</gene>
<dbReference type="Gene3D" id="2.70.98.90">
    <property type="match status" value="1"/>
</dbReference>
<dbReference type="GO" id="GO:0051205">
    <property type="term" value="P:protein insertion into membrane"/>
    <property type="evidence" value="ECO:0007669"/>
    <property type="project" value="TreeGrafter"/>
</dbReference>
<keyword evidence="4 14" id="KW-0813">Transport</keyword>
<evidence type="ECO:0000259" key="17">
    <source>
        <dbReference type="Pfam" id="PF14849"/>
    </source>
</evidence>
<keyword evidence="8 14" id="KW-0653">Protein transport</keyword>
<dbReference type="InterPro" id="IPR001708">
    <property type="entry name" value="YidC/ALB3/OXA1/COX18"/>
</dbReference>
<dbReference type="CDD" id="cd19961">
    <property type="entry name" value="EcYidC-like_peri"/>
    <property type="match status" value="1"/>
</dbReference>
<comment type="function">
    <text evidence="14">Required for the insertion and/or proper folding and/or complex formation of integral membrane proteins into the membrane. Involved in integration of membrane proteins that insert both dependently and independently of the Sec translocase complex, as well as at least some lipoproteins. Aids folding of multispanning membrane proteins.</text>
</comment>
<dbReference type="NCBIfam" id="TIGR03593">
    <property type="entry name" value="yidC_nterm"/>
    <property type="match status" value="1"/>
</dbReference>
<dbReference type="NCBIfam" id="NF002351">
    <property type="entry name" value="PRK01318.1-1"/>
    <property type="match status" value="1"/>
</dbReference>
<comment type="caution">
    <text evidence="18">The sequence shown here is derived from an EMBL/GenBank/DDBJ whole genome shotgun (WGS) entry which is preliminary data.</text>
</comment>
<dbReference type="HAMAP" id="MF_01810">
    <property type="entry name" value="YidC_type1"/>
    <property type="match status" value="1"/>
</dbReference>
<dbReference type="GeneID" id="79718752"/>
<dbReference type="GO" id="GO:0015031">
    <property type="term" value="P:protein transport"/>
    <property type="evidence" value="ECO:0007669"/>
    <property type="project" value="UniProtKB-KW"/>
</dbReference>
<reference evidence="18 19" key="1">
    <citation type="submission" date="2015-07" db="EMBL/GenBank/DDBJ databases">
        <title>ATOL: Assembling a taxonomically balanced genome-scale reconstruction of the evolutionary history of the Enterobacteriaceae.</title>
        <authorList>
            <person name="Plunkett G.III."/>
            <person name="Neeno-Eckwall E.C."/>
            <person name="Glasner J.D."/>
            <person name="Perna N.T."/>
        </authorList>
    </citation>
    <scope>NUCLEOTIDE SEQUENCE [LARGE SCALE GENOMIC DNA]</scope>
    <source>
        <strain evidence="18 19">ATCC 35017</strain>
    </source>
</reference>
<evidence type="ECO:0000256" key="4">
    <source>
        <dbReference type="ARBA" id="ARBA00022448"/>
    </source>
</evidence>
<comment type="subcellular location">
    <subcellularLocation>
        <location evidence="1">Cell inner membrane</location>
        <topology evidence="1">Multi-pass membrane protein</topology>
    </subcellularLocation>
    <subcellularLocation>
        <location evidence="14">Cell membrane</location>
        <topology evidence="14">Multi-pass membrane protein</topology>
    </subcellularLocation>
</comment>
<feature type="domain" description="Membrane insertase YidC N-terminal" evidence="17">
    <location>
        <begin position="60"/>
        <end position="343"/>
    </location>
</feature>
<evidence type="ECO:0000313" key="18">
    <source>
        <dbReference type="EMBL" id="KPD04003.1"/>
    </source>
</evidence>
<dbReference type="OrthoDB" id="9780552at2"/>
<keyword evidence="10 14" id="KW-0472">Membrane</keyword>
<dbReference type="InterPro" id="IPR028053">
    <property type="entry name" value="Membr_insert_YidC_N"/>
</dbReference>
<organism evidence="18 19">
    <name type="scientific">Moellerella wisconsensis ATCC 35017</name>
    <dbReference type="NCBI Taxonomy" id="1354267"/>
    <lineage>
        <taxon>Bacteria</taxon>
        <taxon>Pseudomonadati</taxon>
        <taxon>Pseudomonadota</taxon>
        <taxon>Gammaproteobacteria</taxon>
        <taxon>Enterobacterales</taxon>
        <taxon>Morganellaceae</taxon>
        <taxon>Moellerella</taxon>
    </lineage>
</organism>
<comment type="subunit">
    <text evidence="14">Interacts with the Sec translocase complex via SecD. Specifically interacts with transmembrane segments of nascent integral membrane proteins during membrane integration.</text>
</comment>
<dbReference type="PANTHER" id="PTHR12428">
    <property type="entry name" value="OXA1"/>
    <property type="match status" value="1"/>
</dbReference>
<keyword evidence="11 14" id="KW-0143">Chaperone</keyword>
<feature type="transmembrane region" description="Helical" evidence="14">
    <location>
        <begin position="417"/>
        <end position="440"/>
    </location>
</feature>
<evidence type="ECO:0000256" key="3">
    <source>
        <dbReference type="ARBA" id="ARBA00015325"/>
    </source>
</evidence>
<comment type="similarity">
    <text evidence="2 14">Belongs to the OXA1/ALB3/YidC family. Type 1 subfamily.</text>
</comment>
<feature type="transmembrane region" description="Helical" evidence="14">
    <location>
        <begin position="494"/>
        <end position="519"/>
    </location>
</feature>
<proteinExistence type="inferred from homology"/>
<dbReference type="RefSeq" id="WP_047254776.1">
    <property type="nucleotide sequence ID" value="NZ_CAWMUS010000006.1"/>
</dbReference>
<dbReference type="InterPro" id="IPR019998">
    <property type="entry name" value="Membr_insert_YidC"/>
</dbReference>
<evidence type="ECO:0000256" key="1">
    <source>
        <dbReference type="ARBA" id="ARBA00004429"/>
    </source>
</evidence>
<dbReference type="PRINTS" id="PR00701">
    <property type="entry name" value="60KDINNERMP"/>
</dbReference>
<accession>A0A0N0IBL9</accession>
<evidence type="ECO:0000256" key="7">
    <source>
        <dbReference type="ARBA" id="ARBA00022692"/>
    </source>
</evidence>
<evidence type="ECO:0000256" key="5">
    <source>
        <dbReference type="ARBA" id="ARBA00022475"/>
    </source>
</evidence>
<dbReference type="AlphaFoldDB" id="A0A0N0IBL9"/>
<sequence length="546" mass="61548">MDSQRNLLLIALLFVSFLVWQAWEGDNADLQNKAVQTTQQADMPSSDAQPVTQSGQGKLITVKTDVLDLRINTRGGDIDEADLLAYPATLDSTNPFRLLETTPGFIYQAQSGLIGQDGPDNPGYDNGMRPVYTTSSDSYVLEKGQDELRIPMTFTGKDGVVYQKTYVLKRGNYAVDVEYSIQNTTERPLNLAFFGQLKQTINLPKERDTGSSNFALHTYRGAAYSSDETNYKKYSFGDIEDKNLNISTKGGWVAMLQQYFATAWVPESKETSTFYTIDLDKKSAIIGYKSSPISIAANGTGSYGSTLWIGPEIQSEMAEVAPHLDLSVDYGWLWFISQPLFKLLKFIHGFVGNWGIAIIIITFIVRGIMYPLTKAQYTSMAKMRLLQPKLAAMRERIGDDKQRMSQEMMAMYKAEKVNPLGGCLPLLIQMPIFLALYYMLMGSVELRQAPFFGWIQDLSTQDPYYILPVLMGITMFVIQKMSPTAVTDPMQQKIMTYMPVVFTIFFLWFPSGLVLYYIVSNLVTILQQQIIYRGLEKRGLHSRGKK</sequence>
<evidence type="ECO:0000256" key="6">
    <source>
        <dbReference type="ARBA" id="ARBA00022519"/>
    </source>
</evidence>
<evidence type="ECO:0000256" key="11">
    <source>
        <dbReference type="ARBA" id="ARBA00023186"/>
    </source>
</evidence>
<evidence type="ECO:0000256" key="8">
    <source>
        <dbReference type="ARBA" id="ARBA00022927"/>
    </source>
</evidence>
<feature type="domain" description="Membrane insertase YidC/Oxa/ALB C-terminal" evidence="16">
    <location>
        <begin position="354"/>
        <end position="533"/>
    </location>
</feature>
<dbReference type="CDD" id="cd20070">
    <property type="entry name" value="5TM_YidC_Alb3"/>
    <property type="match status" value="1"/>
</dbReference>
<feature type="transmembrane region" description="Helical" evidence="14">
    <location>
        <begin position="346"/>
        <end position="365"/>
    </location>
</feature>
<dbReference type="InterPro" id="IPR047196">
    <property type="entry name" value="YidC_ALB_C"/>
</dbReference>
<evidence type="ECO:0000256" key="14">
    <source>
        <dbReference type="HAMAP-Rule" id="MF_01810"/>
    </source>
</evidence>
<name>A0A0N0IBL9_9GAMM</name>
<evidence type="ECO:0000256" key="10">
    <source>
        <dbReference type="ARBA" id="ARBA00023136"/>
    </source>
</evidence>